<dbReference type="AlphaFoldDB" id="A0A368PP19"/>
<dbReference type="EMBL" id="CM003528">
    <property type="protein sequence ID" value="RCV07412.1"/>
    <property type="molecule type" value="Genomic_DNA"/>
</dbReference>
<organism evidence="2">
    <name type="scientific">Setaria italica</name>
    <name type="common">Foxtail millet</name>
    <name type="synonym">Panicum italicum</name>
    <dbReference type="NCBI Taxonomy" id="4555"/>
    <lineage>
        <taxon>Eukaryota</taxon>
        <taxon>Viridiplantae</taxon>
        <taxon>Streptophyta</taxon>
        <taxon>Embryophyta</taxon>
        <taxon>Tracheophyta</taxon>
        <taxon>Spermatophyta</taxon>
        <taxon>Magnoliopsida</taxon>
        <taxon>Liliopsida</taxon>
        <taxon>Poales</taxon>
        <taxon>Poaceae</taxon>
        <taxon>PACMAD clade</taxon>
        <taxon>Panicoideae</taxon>
        <taxon>Panicodae</taxon>
        <taxon>Paniceae</taxon>
        <taxon>Cenchrinae</taxon>
        <taxon>Setaria</taxon>
    </lineage>
</organism>
<name>A0A368PP19_SETIT</name>
<proteinExistence type="predicted"/>
<reference evidence="2" key="2">
    <citation type="submission" date="2015-07" db="EMBL/GenBank/DDBJ databases">
        <authorList>
            <person name="Noorani M."/>
        </authorList>
    </citation>
    <scope>NUCLEOTIDE SEQUENCE</scope>
    <source>
        <strain evidence="2">Yugu1</strain>
    </source>
</reference>
<feature type="region of interest" description="Disordered" evidence="1">
    <location>
        <begin position="113"/>
        <end position="150"/>
    </location>
</feature>
<feature type="compositionally biased region" description="Low complexity" evidence="1">
    <location>
        <begin position="113"/>
        <end position="123"/>
    </location>
</feature>
<gene>
    <name evidence="2" type="ORF">SETIT_1G242400v2</name>
</gene>
<sequence length="288" mass="31145">MTFLLKFSFLSGPRSRFRPAAARSSSSRSAASPPAPATSAALFFLLLWQREPGPFSSGCPTPCWPAPSPPHPGGWQPELTRIRRPSRSQLHLRDDAEIVGLYYDAAASSSASVNDASSDSLSSGGAHPARCRPACGRVSRRPSRSAVDRPRGHGLAYACLRVAGQQLRRRLASLAPASAPWLRRSAADRPWRCGLAAAQSPLRRRGAPPARSQQAAVIHTFFSSGRPWESKEKWDPACFGKPEIRCQLALSSCPRWRRPSSMVQAAAAGKVSLFVTDGTTGLCLYSRQ</sequence>
<evidence type="ECO:0000256" key="1">
    <source>
        <dbReference type="SAM" id="MobiDB-lite"/>
    </source>
</evidence>
<protein>
    <submittedName>
        <fullName evidence="2">Uncharacterized protein</fullName>
    </submittedName>
</protein>
<evidence type="ECO:0000313" key="2">
    <source>
        <dbReference type="EMBL" id="RCV07412.1"/>
    </source>
</evidence>
<accession>A0A368PP19</accession>
<reference evidence="2" key="1">
    <citation type="journal article" date="2012" name="Nat. Biotechnol.">
        <title>Reference genome sequence of the model plant Setaria.</title>
        <authorList>
            <person name="Bennetzen J.L."/>
            <person name="Schmutz J."/>
            <person name="Wang H."/>
            <person name="Percifield R."/>
            <person name="Hawkins J."/>
            <person name="Pontaroli A.C."/>
            <person name="Estep M."/>
            <person name="Feng L."/>
            <person name="Vaughn J.N."/>
            <person name="Grimwood J."/>
            <person name="Jenkins J."/>
            <person name="Barry K."/>
            <person name="Lindquist E."/>
            <person name="Hellsten U."/>
            <person name="Deshpande S."/>
            <person name="Wang X."/>
            <person name="Wu X."/>
            <person name="Mitros T."/>
            <person name="Triplett J."/>
            <person name="Yang X."/>
            <person name="Ye C.Y."/>
            <person name="Mauro-Herrera M."/>
            <person name="Wang L."/>
            <person name="Li P."/>
            <person name="Sharma M."/>
            <person name="Sharma R."/>
            <person name="Ronald P.C."/>
            <person name="Panaud O."/>
            <person name="Kellogg E.A."/>
            <person name="Brutnell T.P."/>
            <person name="Doust A.N."/>
            <person name="Tuskan G.A."/>
            <person name="Rokhsar D."/>
            <person name="Devos K.M."/>
        </authorList>
    </citation>
    <scope>NUCLEOTIDE SEQUENCE [LARGE SCALE GENOMIC DNA]</scope>
    <source>
        <strain evidence="2">Yugu1</strain>
    </source>
</reference>